<dbReference type="InterPro" id="IPR001279">
    <property type="entry name" value="Metallo-B-lactamas"/>
</dbReference>
<feature type="binding site" evidence="2">
    <location>
        <position position="413"/>
    </location>
    <ligand>
        <name>Zn(2+)</name>
        <dbReference type="ChEBI" id="CHEBI:29105"/>
        <label>2</label>
    </ligand>
</feature>
<feature type="binding site" evidence="3">
    <location>
        <position position="418"/>
    </location>
    <ligand>
        <name>deoxycholate</name>
        <dbReference type="ChEBI" id="CHEBI:23614"/>
    </ligand>
</feature>
<keyword evidence="6" id="KW-1185">Reference proteome</keyword>
<feature type="compositionally biased region" description="Polar residues" evidence="4">
    <location>
        <begin position="78"/>
        <end position="88"/>
    </location>
</feature>
<name>A0A6P5BQJ1_BOSIN</name>
<evidence type="ECO:0000259" key="5">
    <source>
        <dbReference type="Pfam" id="PF12706"/>
    </source>
</evidence>
<evidence type="ECO:0000256" key="2">
    <source>
        <dbReference type="PIRSR" id="PIRSR038896-51"/>
    </source>
</evidence>
<protein>
    <submittedName>
        <fullName evidence="7">N-acyl-phosphatidylethanolamine-hydrolyzing phospholipase D isoform X1</fullName>
    </submittedName>
</protein>
<keyword evidence="2" id="KW-0479">Metal-binding</keyword>
<feature type="region of interest" description="Disordered" evidence="4">
    <location>
        <begin position="51"/>
        <end position="111"/>
    </location>
</feature>
<dbReference type="PANTHER" id="PTHR15032">
    <property type="entry name" value="N-ACYL-PHOSPHATIDYLETHANOLAMINE-HYDROLYZING PHOSPHOLIPASE D"/>
    <property type="match status" value="1"/>
</dbReference>
<dbReference type="RefSeq" id="XP_019814190.2">
    <property type="nucleotide sequence ID" value="XM_019958631.2"/>
</dbReference>
<feature type="domain" description="Metallo-beta-lactamase" evidence="5">
    <location>
        <begin position="214"/>
        <end position="414"/>
    </location>
</feature>
<evidence type="ECO:0000256" key="4">
    <source>
        <dbReference type="SAM" id="MobiDB-lite"/>
    </source>
</evidence>
<feature type="binding site" evidence="2">
    <location>
        <position position="354"/>
    </location>
    <ligand>
        <name>Zn(2+)</name>
        <dbReference type="ChEBI" id="CHEBI:29105"/>
        <label>2</label>
    </ligand>
</feature>
<proteinExistence type="predicted"/>
<feature type="binding site" evidence="1">
    <location>
        <position position="391"/>
    </location>
    <ligand>
        <name>an N-acyl-1,2-diacyl-sn-glycero-3-phosphoethanolamine</name>
        <dbReference type="ChEBI" id="CHEBI:62537"/>
    </ligand>
</feature>
<dbReference type="Proteomes" id="UP001652663">
    <property type="component" value="Chromosome 4"/>
</dbReference>
<evidence type="ECO:0000313" key="7">
    <source>
        <dbReference type="RefSeq" id="XP_019814190.2"/>
    </source>
</evidence>
<evidence type="ECO:0000256" key="1">
    <source>
        <dbReference type="PIRSR" id="PIRSR038896-50"/>
    </source>
</evidence>
<reference evidence="7" key="1">
    <citation type="submission" date="2025-08" db="UniProtKB">
        <authorList>
            <consortium name="RefSeq"/>
        </authorList>
    </citation>
    <scope>IDENTIFICATION</scope>
    <source>
        <tissue evidence="7">Blood</tissue>
    </source>
</reference>
<organism evidence="6 7">
    <name type="scientific">Bos indicus</name>
    <name type="common">Zebu</name>
    <dbReference type="NCBI Taxonomy" id="9915"/>
    <lineage>
        <taxon>Eukaryota</taxon>
        <taxon>Metazoa</taxon>
        <taxon>Chordata</taxon>
        <taxon>Craniata</taxon>
        <taxon>Vertebrata</taxon>
        <taxon>Euteleostomi</taxon>
        <taxon>Mammalia</taxon>
        <taxon>Eutheria</taxon>
        <taxon>Laurasiatheria</taxon>
        <taxon>Artiodactyla</taxon>
        <taxon>Ruminantia</taxon>
        <taxon>Pecora</taxon>
        <taxon>Bovidae</taxon>
        <taxon>Bovinae</taxon>
        <taxon>Bos</taxon>
    </lineage>
</organism>
<dbReference type="GeneID" id="109557357"/>
<dbReference type="SUPFAM" id="SSF56281">
    <property type="entry name" value="Metallo-hydrolase/oxidoreductase"/>
    <property type="match status" value="1"/>
</dbReference>
<feature type="binding site" evidence="3">
    <location>
        <position position="330"/>
    </location>
    <ligand>
        <name>deoxycholate</name>
        <dbReference type="ChEBI" id="CHEBI:23614"/>
    </ligand>
</feature>
<feature type="binding site" evidence="2">
    <location>
        <position position="255"/>
    </location>
    <ligand>
        <name>Zn(2+)</name>
        <dbReference type="ChEBI" id="CHEBI:29105"/>
        <label>1</label>
    </ligand>
</feature>
<feature type="binding site" evidence="2">
    <location>
        <position position="260"/>
    </location>
    <ligand>
        <name>Zn(2+)</name>
        <dbReference type="ChEBI" id="CHEBI:29105"/>
        <label>2</label>
    </ligand>
</feature>
<feature type="binding site" evidence="2">
    <location>
        <position position="323"/>
    </location>
    <ligand>
        <name>Zn(2+)</name>
        <dbReference type="ChEBI" id="CHEBI:29105"/>
        <label>1</label>
    </ligand>
</feature>
<dbReference type="Pfam" id="PF12706">
    <property type="entry name" value="Lactamase_B_2"/>
    <property type="match status" value="1"/>
</dbReference>
<feature type="compositionally biased region" description="Low complexity" evidence="4">
    <location>
        <begin position="99"/>
        <end position="108"/>
    </location>
</feature>
<feature type="binding site" evidence="3">
    <location>
        <position position="326"/>
    </location>
    <ligand>
        <name>deoxycholate</name>
        <dbReference type="ChEBI" id="CHEBI:23614"/>
    </ligand>
</feature>
<keyword evidence="2" id="KW-0862">Zinc</keyword>
<dbReference type="PANTHER" id="PTHR15032:SF4">
    <property type="entry name" value="N-ACYL-PHOSPHATIDYLETHANOLAMINE-HYDROLYZING PHOSPHOLIPASE D"/>
    <property type="match status" value="1"/>
</dbReference>
<dbReference type="InterPro" id="IPR036866">
    <property type="entry name" value="RibonucZ/Hydroxyglut_hydro"/>
</dbReference>
<gene>
    <name evidence="7" type="primary">NAPEPLD</name>
</gene>
<feature type="binding site" evidence="1">
    <location>
        <position position="258"/>
    </location>
    <ligand>
        <name>an N-acyl-1,2-diacyl-sn-glycero-3-phosphoethanolamine</name>
        <dbReference type="ChEBI" id="CHEBI:62537"/>
    </ligand>
</feature>
<comment type="cofactor">
    <cofactor evidence="2">
        <name>Zn(2+)</name>
        <dbReference type="ChEBI" id="CHEBI:29105"/>
    </cofactor>
    <text evidence="2">Binds 2 zinc divalent cations per subunit.</text>
</comment>
<feature type="binding site" evidence="2">
    <location>
        <position position="354"/>
    </location>
    <ligand>
        <name>Zn(2+)</name>
        <dbReference type="ChEBI" id="CHEBI:29105"/>
        <label>1</label>
    </ligand>
</feature>
<accession>A0A6P5BQJ1</accession>
<feature type="binding site" evidence="2">
    <location>
        <position position="259"/>
    </location>
    <ligand>
        <name>Zn(2+)</name>
        <dbReference type="ChEBI" id="CHEBI:29105"/>
        <label>2</label>
    </ligand>
</feature>
<dbReference type="Gene3D" id="3.60.15.10">
    <property type="entry name" value="Ribonuclease Z/Hydroxyacylglutathione hydrolase-like"/>
    <property type="match status" value="1"/>
</dbReference>
<sequence>MVRRRALRRCLQLLAPLAEPARRGRGRRNSGAGLRGPSRCAGALWPVAEELQQQKRRRARPTAPRAWSSPKNMDENETNQLLMTSNQYPKEAVRKRQNSRNSGGSDSSRFSRKSFKLDYRLEEDVTKSKKGKDGRFVNPWPTWKNPSIPSLLRWVITERDHSSVPCSKELDKELPVLKPYFIDDPEEAGVRGAGLRVTWLGHATVMVEMDELILLTDPIFSARASPSQRMGPKRFRRAPCTVEELPRIDAVLVSHNHYDHLDCNSVIALNERFGNELRWFVPLGLLDWMQKCGCENVIELDWWEENCVPGHDKVTFVFTPSQHWCKRTLMDDNKVLWGSWSVLGPWNRFFFAGDTGYCSAFEEIGKRFGPFDLAAIPIGAYEPRWFMKYQHVDPEEAVKIHIDVQAKKSVAIHWGTFALANEHYLEPPAKLCEALEKYRLKTEDFLVLKHGESRYLNTDDEDIE</sequence>
<evidence type="ECO:0000313" key="6">
    <source>
        <dbReference type="Proteomes" id="UP001652663"/>
    </source>
</evidence>
<feature type="binding site" evidence="2">
    <location>
        <position position="257"/>
    </location>
    <ligand>
        <name>Zn(2+)</name>
        <dbReference type="ChEBI" id="CHEBI:29105"/>
        <label>1</label>
    </ligand>
</feature>
<dbReference type="OrthoDB" id="332863at2759"/>
<evidence type="ECO:0000256" key="3">
    <source>
        <dbReference type="PIRSR" id="PIRSR038896-52"/>
    </source>
</evidence>